<keyword evidence="2" id="KW-1185">Reference proteome</keyword>
<sequence length="379" mass="41565">MSDPVANLLDPGNDWSNRIRSRFTGLSPELADLVLHLGTATQFWDYRYKVDTAWKRRTKALLKAEGAADIVQFAVRELAHGGSFHGMADPEHVIRELGQGKPPSPARSLAVGVLLAAGWVGGDSSLAADLALVARKNAQAMDTYYRVDDRLSGAAFTALGELRGPAAMEELWALHYWVSPSRPPQKVLVKSIKKAAARLGVPAHEVAERTVPRHGLEADGTLTVGWIGRGALWWNAALDAVVTVHGTGQVTVDWIDEVGTATRTTAPFRSPSGYKTPARADSVDYLRRHAQRIEATLAAERLRLAALAGEGRTWLWPDWVRYYRDHPITGVLTRSPELEWEYEVSDGCGYRPLDTAVRSGGIPSTARVRLRSCRRPPQG</sequence>
<gene>
    <name evidence="1" type="ORF">HG542_29185</name>
</gene>
<evidence type="ECO:0000313" key="1">
    <source>
        <dbReference type="EMBL" id="NVK81694.1"/>
    </source>
</evidence>
<name>A0A7Y7B9Z5_STRMO</name>
<proteinExistence type="predicted"/>
<dbReference type="EMBL" id="JABBXF010000089">
    <property type="protein sequence ID" value="NVK81694.1"/>
    <property type="molecule type" value="Genomic_DNA"/>
</dbReference>
<dbReference type="RefSeq" id="WP_171086658.1">
    <property type="nucleotide sequence ID" value="NZ_BNBU01000009.1"/>
</dbReference>
<organism evidence="1 2">
    <name type="scientific">Streptomyces morookaense</name>
    <name type="common">Streptoverticillium morookaense</name>
    <dbReference type="NCBI Taxonomy" id="1970"/>
    <lineage>
        <taxon>Bacteria</taxon>
        <taxon>Bacillati</taxon>
        <taxon>Actinomycetota</taxon>
        <taxon>Actinomycetes</taxon>
        <taxon>Kitasatosporales</taxon>
        <taxon>Streptomycetaceae</taxon>
        <taxon>Streptomyces</taxon>
    </lineage>
</organism>
<protein>
    <submittedName>
        <fullName evidence="1">Uncharacterized protein</fullName>
    </submittedName>
</protein>
<comment type="caution">
    <text evidence="1">The sequence shown here is derived from an EMBL/GenBank/DDBJ whole genome shotgun (WGS) entry which is preliminary data.</text>
</comment>
<dbReference type="AlphaFoldDB" id="A0A7Y7B9Z5"/>
<accession>A0A7Y7B9Z5</accession>
<dbReference type="Proteomes" id="UP000587462">
    <property type="component" value="Unassembled WGS sequence"/>
</dbReference>
<reference evidence="1 2" key="1">
    <citation type="submission" date="2020-04" db="EMBL/GenBank/DDBJ databases">
        <title>Draft Genome Sequence of Streptomyces morookaense DSM 40503, an 8-azaguanine-producing strain.</title>
        <authorList>
            <person name="Qi J."/>
            <person name="Gao J.-M."/>
        </authorList>
    </citation>
    <scope>NUCLEOTIDE SEQUENCE [LARGE SCALE GENOMIC DNA]</scope>
    <source>
        <strain evidence="1 2">DSM 40503</strain>
    </source>
</reference>
<evidence type="ECO:0000313" key="2">
    <source>
        <dbReference type="Proteomes" id="UP000587462"/>
    </source>
</evidence>